<keyword evidence="8" id="KW-1185">Reference proteome</keyword>
<gene>
    <name evidence="7" type="ORF">GCM10010280_32280</name>
</gene>
<sequence>MSPGSGGGWIARGTCPRVRGAPGPESSPGVVVEWSTGLLGVAAGFLIAVATAPVGVSGAVFLLPVQVSVLEVPSPSVTPTNLLYNIVAGPGALVRFRRAGRLGGPLTRLLVAGTVPGVVVGAVIRVFAVPGPRVFRLLVAALLLPLGLWLWLRTVRPAPARAPHPPSPRTTTTLALAVGVAGGIYGIGGGSVLGPILVGRGTPVATVAPAALASTFVTSVVGAVTYALLSFTATGDVAPEWLLGLSCGAGGLLGGYLGARLQPRLPETALRLLLGTLATGVGALYAVQTLR</sequence>
<keyword evidence="4 5" id="KW-0472">Membrane</keyword>
<feature type="transmembrane region" description="Helical" evidence="5">
    <location>
        <begin position="106"/>
        <end position="128"/>
    </location>
</feature>
<evidence type="ECO:0000256" key="1">
    <source>
        <dbReference type="ARBA" id="ARBA00004141"/>
    </source>
</evidence>
<proteinExistence type="inferred from homology"/>
<feature type="transmembrane region" description="Helical" evidence="5">
    <location>
        <begin position="269"/>
        <end position="287"/>
    </location>
</feature>
<evidence type="ECO:0000256" key="6">
    <source>
        <dbReference type="SAM" id="MobiDB-lite"/>
    </source>
</evidence>
<evidence type="ECO:0000256" key="4">
    <source>
        <dbReference type="ARBA" id="ARBA00023136"/>
    </source>
</evidence>
<name>A0A918BQ30_9ACTN</name>
<dbReference type="AlphaFoldDB" id="A0A918BQ30"/>
<evidence type="ECO:0000313" key="8">
    <source>
        <dbReference type="Proteomes" id="UP000656732"/>
    </source>
</evidence>
<feature type="region of interest" description="Disordered" evidence="6">
    <location>
        <begin position="1"/>
        <end position="26"/>
    </location>
</feature>
<keyword evidence="5" id="KW-1003">Cell membrane</keyword>
<dbReference type="PANTHER" id="PTHR43483">
    <property type="entry name" value="MEMBRANE TRANSPORTER PROTEIN HI_0806-RELATED"/>
    <property type="match status" value="1"/>
</dbReference>
<keyword evidence="3 5" id="KW-1133">Transmembrane helix</keyword>
<dbReference type="InterPro" id="IPR002781">
    <property type="entry name" value="TM_pro_TauE-like"/>
</dbReference>
<dbReference type="GO" id="GO:0005886">
    <property type="term" value="C:plasma membrane"/>
    <property type="evidence" value="ECO:0007669"/>
    <property type="project" value="UniProtKB-SubCell"/>
</dbReference>
<evidence type="ECO:0000256" key="2">
    <source>
        <dbReference type="ARBA" id="ARBA00022692"/>
    </source>
</evidence>
<reference evidence="7" key="1">
    <citation type="journal article" date="2014" name="Int. J. Syst. Evol. Microbiol.">
        <title>Complete genome sequence of Corynebacterium casei LMG S-19264T (=DSM 44701T), isolated from a smear-ripened cheese.</title>
        <authorList>
            <consortium name="US DOE Joint Genome Institute (JGI-PGF)"/>
            <person name="Walter F."/>
            <person name="Albersmeier A."/>
            <person name="Kalinowski J."/>
            <person name="Ruckert C."/>
        </authorList>
    </citation>
    <scope>NUCLEOTIDE SEQUENCE</scope>
    <source>
        <strain evidence="7">JCM 4403</strain>
    </source>
</reference>
<protein>
    <recommendedName>
        <fullName evidence="5">Probable membrane transporter protein</fullName>
    </recommendedName>
</protein>
<keyword evidence="2 5" id="KW-0812">Transmembrane</keyword>
<evidence type="ECO:0000313" key="7">
    <source>
        <dbReference type="EMBL" id="GGQ82926.1"/>
    </source>
</evidence>
<comment type="subcellular location">
    <subcellularLocation>
        <location evidence="5">Cell membrane</location>
        <topology evidence="5">Multi-pass membrane protein</topology>
    </subcellularLocation>
    <subcellularLocation>
        <location evidence="1">Membrane</location>
        <topology evidence="1">Multi-pass membrane protein</topology>
    </subcellularLocation>
</comment>
<dbReference type="Pfam" id="PF01925">
    <property type="entry name" value="TauE"/>
    <property type="match status" value="1"/>
</dbReference>
<reference evidence="7" key="2">
    <citation type="submission" date="2020-09" db="EMBL/GenBank/DDBJ databases">
        <authorList>
            <person name="Sun Q."/>
            <person name="Ohkuma M."/>
        </authorList>
    </citation>
    <scope>NUCLEOTIDE SEQUENCE</scope>
    <source>
        <strain evidence="7">JCM 4403</strain>
    </source>
</reference>
<evidence type="ECO:0000256" key="3">
    <source>
        <dbReference type="ARBA" id="ARBA00022989"/>
    </source>
</evidence>
<dbReference type="Proteomes" id="UP000656732">
    <property type="component" value="Unassembled WGS sequence"/>
</dbReference>
<dbReference type="PANTHER" id="PTHR43483:SF3">
    <property type="entry name" value="MEMBRANE TRANSPORTER PROTEIN HI_0806-RELATED"/>
    <property type="match status" value="1"/>
</dbReference>
<comment type="caution">
    <text evidence="7">The sequence shown here is derived from an EMBL/GenBank/DDBJ whole genome shotgun (WGS) entry which is preliminary data.</text>
</comment>
<accession>A0A918BQ30</accession>
<feature type="transmembrane region" description="Helical" evidence="5">
    <location>
        <begin position="38"/>
        <end position="63"/>
    </location>
</feature>
<feature type="transmembrane region" description="Helical" evidence="5">
    <location>
        <begin position="241"/>
        <end position="257"/>
    </location>
</feature>
<evidence type="ECO:0000256" key="5">
    <source>
        <dbReference type="RuleBase" id="RU363041"/>
    </source>
</evidence>
<feature type="transmembrane region" description="Helical" evidence="5">
    <location>
        <begin position="210"/>
        <end position="229"/>
    </location>
</feature>
<feature type="transmembrane region" description="Helical" evidence="5">
    <location>
        <begin position="134"/>
        <end position="152"/>
    </location>
</feature>
<comment type="similarity">
    <text evidence="5">Belongs to the 4-toluene sulfonate uptake permease (TSUP) (TC 2.A.102) family.</text>
</comment>
<dbReference type="EMBL" id="BMTU01000005">
    <property type="protein sequence ID" value="GGQ82926.1"/>
    <property type="molecule type" value="Genomic_DNA"/>
</dbReference>
<organism evidence="7 8">
    <name type="scientific">Streptomyces pilosus</name>
    <dbReference type="NCBI Taxonomy" id="28893"/>
    <lineage>
        <taxon>Bacteria</taxon>
        <taxon>Bacillati</taxon>
        <taxon>Actinomycetota</taxon>
        <taxon>Actinomycetes</taxon>
        <taxon>Kitasatosporales</taxon>
        <taxon>Streptomycetaceae</taxon>
        <taxon>Streptomyces</taxon>
    </lineage>
</organism>
<feature type="compositionally biased region" description="Gly residues" evidence="6">
    <location>
        <begin position="1"/>
        <end position="10"/>
    </location>
</feature>
<feature type="transmembrane region" description="Helical" evidence="5">
    <location>
        <begin position="173"/>
        <end position="198"/>
    </location>
</feature>